<reference evidence="1 2" key="2">
    <citation type="journal article" date="2016" name="J. Biotechnol.">
        <title>Complete genome sequence of Arthrobacter alpinus ERGS4:06, a yellow pigmented bacterium tolerant to cold and radiations isolated from Sikkim Himalaya.</title>
        <authorList>
            <person name="Kumar R."/>
            <person name="Singh D."/>
            <person name="Swarnkar M.K."/>
            <person name="Singh A.K."/>
            <person name="Kumar S."/>
        </authorList>
    </citation>
    <scope>NUCLEOTIDE SEQUENCE [LARGE SCALE GENOMIC DNA]</scope>
    <source>
        <strain evidence="1 2">ERGS4:06</strain>
    </source>
</reference>
<dbReference type="InterPro" id="IPR046275">
    <property type="entry name" value="DUF6308"/>
</dbReference>
<name>A0A0S2M416_9MICC</name>
<organism evidence="1 2">
    <name type="scientific">Arthrobacter alpinus</name>
    <dbReference type="NCBI Taxonomy" id="656366"/>
    <lineage>
        <taxon>Bacteria</taxon>
        <taxon>Bacillati</taxon>
        <taxon>Actinomycetota</taxon>
        <taxon>Actinomycetes</taxon>
        <taxon>Micrococcales</taxon>
        <taxon>Micrococcaceae</taxon>
        <taxon>Arthrobacter</taxon>
    </lineage>
</organism>
<accession>A0A0S2M416</accession>
<dbReference type="Proteomes" id="UP000059574">
    <property type="component" value="Chromosome"/>
</dbReference>
<dbReference type="AlphaFoldDB" id="A0A0S2M416"/>
<dbReference type="OrthoDB" id="5178186at2"/>
<dbReference type="Pfam" id="PF19827">
    <property type="entry name" value="DUF6308"/>
    <property type="match status" value="1"/>
</dbReference>
<protein>
    <submittedName>
        <fullName evidence="1">Uncharacterized protein</fullName>
    </submittedName>
</protein>
<dbReference type="RefSeq" id="WP_062292477.1">
    <property type="nucleotide sequence ID" value="NZ_CP013200.1"/>
</dbReference>
<evidence type="ECO:0000313" key="1">
    <source>
        <dbReference type="EMBL" id="ALO68167.1"/>
    </source>
</evidence>
<gene>
    <name evidence="1" type="ORF">AS189_18775</name>
</gene>
<dbReference type="EMBL" id="CP013200">
    <property type="protein sequence ID" value="ALO68167.1"/>
    <property type="molecule type" value="Genomic_DNA"/>
</dbReference>
<sequence>MPIDAMERLSDEVAAGHIQKYFEVQSNGRPLYTGSRFENFAGGGDFVEPNRITAADLIAVSMLSVHVPGQAALGIMEELDGKIEALLTPLAVELRLENLTAEQFSELLDYGSPADGIWQLLRQKKATWGIGQTTASKILARKRPHLVPIYDSVVKDQVGLRDSGGQWVRWWEAFQGDKGRQFAMRLESIREASGQSHLSLLRVIDIVLWMDGHGAAKVRETVDDGKWKTS</sequence>
<evidence type="ECO:0000313" key="2">
    <source>
        <dbReference type="Proteomes" id="UP000059574"/>
    </source>
</evidence>
<proteinExistence type="predicted"/>
<reference evidence="2" key="1">
    <citation type="submission" date="2015-11" db="EMBL/GenBank/DDBJ databases">
        <authorList>
            <person name="Kumar R."/>
            <person name="Singh D."/>
            <person name="Swarnkar M.K."/>
            <person name="Singh A.K."/>
            <person name="Kumar S."/>
        </authorList>
    </citation>
    <scope>NUCLEOTIDE SEQUENCE [LARGE SCALE GENOMIC DNA]</scope>
    <source>
        <strain evidence="2">ERGS4:06</strain>
    </source>
</reference>